<dbReference type="InterPro" id="IPR001851">
    <property type="entry name" value="ABC_transp_permease"/>
</dbReference>
<sequence length="458" mass="47098">MDVVAAMRSPGAPVRTRRPAILCGCGRPARLCRRGERDLPRTRRPGHREVRLRGVPWHLAVRPPAPEGRPLPDGHRYRDPDLRGGDGARGVPSRLPHHAGGGRGVVLRAGAASSRPDELRHEVRLGRKLGRHHRRRGSARVTAGRTAGRLAVAAAGPPILWVTVVLVGVAAALLPGFFSADNLANVLRQSAVLALLAIGQTFVVVAGMMDLSVGMLATLVLVLAADLMDGRAEATLAAVGLAAAVGIGVGALTGVLNNLLRINSLILTLGTLTILQGVTFIYTDQSLGAPSPAIAWLANGDVLGLPPSFLLVVLLVALAHLALHHTRFGVHLAAVGGAPQSARQAGIPVGRVQLAAFVISGLSAGLAGLVLLGRLGTGYPNAGIGLELDAIVAVVLGGTALAGGRGSVIGSVAAAVVLGIVSNMLNLLEVSSFVQMVIKGLVVIMVILIGQVRPERAA</sequence>
<feature type="transmembrane region" description="Helical" evidence="7">
    <location>
        <begin position="159"/>
        <end position="180"/>
    </location>
</feature>
<evidence type="ECO:0000256" key="2">
    <source>
        <dbReference type="ARBA" id="ARBA00022475"/>
    </source>
</evidence>
<name>A0A9X5AUY6_9BRAD</name>
<accession>A0A9X5AUY6</accession>
<dbReference type="Proteomes" id="UP000438991">
    <property type="component" value="Unassembled WGS sequence"/>
</dbReference>
<keyword evidence="3 7" id="KW-0812">Transmembrane</keyword>
<evidence type="ECO:0000256" key="7">
    <source>
        <dbReference type="SAM" id="Phobius"/>
    </source>
</evidence>
<dbReference type="PANTHER" id="PTHR32196">
    <property type="entry name" value="ABC TRANSPORTER PERMEASE PROTEIN YPHD-RELATED-RELATED"/>
    <property type="match status" value="1"/>
</dbReference>
<evidence type="ECO:0000256" key="3">
    <source>
        <dbReference type="ARBA" id="ARBA00022692"/>
    </source>
</evidence>
<keyword evidence="5 7" id="KW-0472">Membrane</keyword>
<comment type="caution">
    <text evidence="8">The sequence shown here is derived from an EMBL/GenBank/DDBJ whole genome shotgun (WGS) entry which is preliminary data.</text>
</comment>
<feature type="transmembrane region" description="Helical" evidence="7">
    <location>
        <begin position="354"/>
        <end position="376"/>
    </location>
</feature>
<keyword evidence="2" id="KW-1003">Cell membrane</keyword>
<feature type="transmembrane region" description="Helical" evidence="7">
    <location>
        <begin position="262"/>
        <end position="282"/>
    </location>
</feature>
<keyword evidence="4 7" id="KW-1133">Transmembrane helix</keyword>
<dbReference type="Pfam" id="PF02653">
    <property type="entry name" value="BPD_transp_2"/>
    <property type="match status" value="1"/>
</dbReference>
<reference evidence="8 9" key="1">
    <citation type="submission" date="2019-11" db="EMBL/GenBank/DDBJ databases">
        <title>Whole-genome sequence of Rhodoplanes serenus DSM 18633, type strain.</title>
        <authorList>
            <person name="Kyndt J.A."/>
            <person name="Meyer T.E."/>
        </authorList>
    </citation>
    <scope>NUCLEOTIDE SEQUENCE [LARGE SCALE GENOMIC DNA]</scope>
    <source>
        <strain evidence="8 9">DSM 18633</strain>
    </source>
</reference>
<evidence type="ECO:0000313" key="9">
    <source>
        <dbReference type="Proteomes" id="UP000438991"/>
    </source>
</evidence>
<organism evidence="8 9">
    <name type="scientific">Rhodoplanes serenus</name>
    <dbReference type="NCBI Taxonomy" id="200615"/>
    <lineage>
        <taxon>Bacteria</taxon>
        <taxon>Pseudomonadati</taxon>
        <taxon>Pseudomonadota</taxon>
        <taxon>Alphaproteobacteria</taxon>
        <taxon>Hyphomicrobiales</taxon>
        <taxon>Nitrobacteraceae</taxon>
        <taxon>Rhodoplanes</taxon>
    </lineage>
</organism>
<evidence type="ECO:0000313" key="8">
    <source>
        <dbReference type="EMBL" id="MTW18949.1"/>
    </source>
</evidence>
<evidence type="ECO:0000256" key="1">
    <source>
        <dbReference type="ARBA" id="ARBA00004651"/>
    </source>
</evidence>
<feature type="transmembrane region" description="Helical" evidence="7">
    <location>
        <begin position="408"/>
        <end position="427"/>
    </location>
</feature>
<protein>
    <recommendedName>
        <fullName evidence="10">ABC transporter permease</fullName>
    </recommendedName>
</protein>
<evidence type="ECO:0000256" key="4">
    <source>
        <dbReference type="ARBA" id="ARBA00022989"/>
    </source>
</evidence>
<feature type="compositionally biased region" description="Basic and acidic residues" evidence="6">
    <location>
        <begin position="70"/>
        <end position="86"/>
    </location>
</feature>
<feature type="region of interest" description="Disordered" evidence="6">
    <location>
        <begin position="61"/>
        <end position="103"/>
    </location>
</feature>
<feature type="transmembrane region" description="Helical" evidence="7">
    <location>
        <begin position="192"/>
        <end position="224"/>
    </location>
</feature>
<dbReference type="GO" id="GO:0022857">
    <property type="term" value="F:transmembrane transporter activity"/>
    <property type="evidence" value="ECO:0007669"/>
    <property type="project" value="InterPro"/>
</dbReference>
<feature type="transmembrane region" description="Helical" evidence="7">
    <location>
        <begin position="236"/>
        <end position="255"/>
    </location>
</feature>
<proteinExistence type="predicted"/>
<feature type="transmembrane region" description="Helical" evidence="7">
    <location>
        <begin position="302"/>
        <end position="323"/>
    </location>
</feature>
<dbReference type="CDD" id="cd06579">
    <property type="entry name" value="TM_PBP1_transp_AraH_like"/>
    <property type="match status" value="1"/>
</dbReference>
<gene>
    <name evidence="8" type="ORF">GJ689_22380</name>
</gene>
<evidence type="ECO:0008006" key="10">
    <source>
        <dbReference type="Google" id="ProtNLM"/>
    </source>
</evidence>
<evidence type="ECO:0000256" key="6">
    <source>
        <dbReference type="SAM" id="MobiDB-lite"/>
    </source>
</evidence>
<dbReference type="GO" id="GO:0005886">
    <property type="term" value="C:plasma membrane"/>
    <property type="evidence" value="ECO:0007669"/>
    <property type="project" value="UniProtKB-SubCell"/>
</dbReference>
<dbReference type="PANTHER" id="PTHR32196:SF63">
    <property type="entry name" value="INNER MEMBRANE ABC TRANSPORTER PERMEASE PROTEIN YJFF"/>
    <property type="match status" value="1"/>
</dbReference>
<dbReference type="EMBL" id="WNKV01000022">
    <property type="protein sequence ID" value="MTW18949.1"/>
    <property type="molecule type" value="Genomic_DNA"/>
</dbReference>
<comment type="subcellular location">
    <subcellularLocation>
        <location evidence="1">Cell membrane</location>
        <topology evidence="1">Multi-pass membrane protein</topology>
    </subcellularLocation>
</comment>
<feature type="transmembrane region" description="Helical" evidence="7">
    <location>
        <begin position="433"/>
        <end position="452"/>
    </location>
</feature>
<dbReference type="AlphaFoldDB" id="A0A9X5AUY6"/>
<evidence type="ECO:0000256" key="5">
    <source>
        <dbReference type="ARBA" id="ARBA00023136"/>
    </source>
</evidence>